<organism evidence="1">
    <name type="scientific">Dyadobacter sp. 676</name>
    <dbReference type="NCBI Taxonomy" id="3088362"/>
    <lineage>
        <taxon>Bacteria</taxon>
        <taxon>Pseudomonadati</taxon>
        <taxon>Bacteroidota</taxon>
        <taxon>Cytophagia</taxon>
        <taxon>Cytophagales</taxon>
        <taxon>Spirosomataceae</taxon>
        <taxon>Dyadobacter</taxon>
    </lineage>
</organism>
<name>A0AAU8FLA4_9BACT</name>
<dbReference type="Gene3D" id="3.40.50.300">
    <property type="entry name" value="P-loop containing nucleotide triphosphate hydrolases"/>
    <property type="match status" value="1"/>
</dbReference>
<evidence type="ECO:0000313" key="1">
    <source>
        <dbReference type="EMBL" id="XCH25007.1"/>
    </source>
</evidence>
<dbReference type="RefSeq" id="WP_353720314.1">
    <property type="nucleotide sequence ID" value="NZ_CP159289.1"/>
</dbReference>
<reference evidence="1" key="1">
    <citation type="submission" date="2024-06" db="EMBL/GenBank/DDBJ databases">
        <title>Sequencing and assembly of the genome of Dyadobacter sp. strain 676, a symbiont of Cyamopsis tetragonoloba.</title>
        <authorList>
            <person name="Guro P."/>
            <person name="Sazanova A."/>
            <person name="Kuznetsova I."/>
            <person name="Belimov A."/>
            <person name="Safronova V."/>
        </authorList>
    </citation>
    <scope>NUCLEOTIDE SEQUENCE</scope>
    <source>
        <strain evidence="1">676</strain>
    </source>
</reference>
<sequence>MATLYRANSWRFKDNPLHNAFYDFTSNPWMQAGQWVFKTEELMKENPDKYLFLEGTAHDNPTLSPEYISNMEENTEPLVFRVEVLNERLRKLPNCYYPSFDTERHCTSALFDYDQNADGIWLPTFRDYDPNKALEVSLDFNNYICCGIICQEVPGKLKILDNVYVKQAKEDKTLAETLAIAIHDAYPDQVKRHIIVYGDASASSKSAGSKIPMFNQVAAELRRLGWKVYMRVLKANPEHKDRFALIERILAEGSSMLPRVRINQNTCKALIISMQNSPVLAEYKKDKSSEGKTSIQQEYATHLSDCFDYIVYYKYSSESQKNKAKGSSMRFLGGG</sequence>
<evidence type="ECO:0008006" key="2">
    <source>
        <dbReference type="Google" id="ProtNLM"/>
    </source>
</evidence>
<protein>
    <recommendedName>
        <fullName evidence="2">Terminase</fullName>
    </recommendedName>
</protein>
<accession>A0AAU8FLA4</accession>
<dbReference type="InterPro" id="IPR027417">
    <property type="entry name" value="P-loop_NTPase"/>
</dbReference>
<gene>
    <name evidence="1" type="ORF">ABV298_00830</name>
</gene>
<proteinExistence type="predicted"/>
<dbReference type="AlphaFoldDB" id="A0AAU8FLA4"/>
<dbReference type="EMBL" id="CP159289">
    <property type="protein sequence ID" value="XCH25007.1"/>
    <property type="molecule type" value="Genomic_DNA"/>
</dbReference>